<dbReference type="InterPro" id="IPR011711">
    <property type="entry name" value="GntR_C"/>
</dbReference>
<dbReference type="SUPFAM" id="SSF48008">
    <property type="entry name" value="GntR ligand-binding domain-like"/>
    <property type="match status" value="1"/>
</dbReference>
<dbReference type="Gene3D" id="1.20.120.530">
    <property type="entry name" value="GntR ligand-binding domain-like"/>
    <property type="match status" value="1"/>
</dbReference>
<name>A0ABV2D6Y7_9HYPH</name>
<dbReference type="Pfam" id="PF00392">
    <property type="entry name" value="GntR"/>
    <property type="match status" value="1"/>
</dbReference>
<dbReference type="PROSITE" id="PS50949">
    <property type="entry name" value="HTH_GNTR"/>
    <property type="match status" value="1"/>
</dbReference>
<gene>
    <name evidence="5" type="ORF">ABVQ20_02290</name>
</gene>
<reference evidence="5 6" key="1">
    <citation type="submission" date="2024-06" db="EMBL/GenBank/DDBJ databases">
        <authorList>
            <person name="Kim D.-U."/>
        </authorList>
    </citation>
    <scope>NUCLEOTIDE SEQUENCE [LARGE SCALE GENOMIC DNA]</scope>
    <source>
        <strain evidence="5 6">KACC15460</strain>
    </source>
</reference>
<keyword evidence="6" id="KW-1185">Reference proteome</keyword>
<dbReference type="SUPFAM" id="SSF46785">
    <property type="entry name" value="Winged helix' DNA-binding domain"/>
    <property type="match status" value="1"/>
</dbReference>
<dbReference type="InterPro" id="IPR008920">
    <property type="entry name" value="TF_FadR/GntR_C"/>
</dbReference>
<accession>A0ABV2D6Y7</accession>
<dbReference type="Proteomes" id="UP001548832">
    <property type="component" value="Unassembled WGS sequence"/>
</dbReference>
<dbReference type="InterPro" id="IPR036390">
    <property type="entry name" value="WH_DNA-bd_sf"/>
</dbReference>
<dbReference type="PANTHER" id="PTHR43537:SF41">
    <property type="entry name" value="TRANSCRIPTIONAL REGULATORY PROTEIN"/>
    <property type="match status" value="1"/>
</dbReference>
<evidence type="ECO:0000256" key="1">
    <source>
        <dbReference type="ARBA" id="ARBA00023015"/>
    </source>
</evidence>
<dbReference type="Pfam" id="PF07729">
    <property type="entry name" value="FCD"/>
    <property type="match status" value="1"/>
</dbReference>
<evidence type="ECO:0000259" key="4">
    <source>
        <dbReference type="PROSITE" id="PS50949"/>
    </source>
</evidence>
<evidence type="ECO:0000313" key="6">
    <source>
        <dbReference type="Proteomes" id="UP001548832"/>
    </source>
</evidence>
<dbReference type="InterPro" id="IPR036388">
    <property type="entry name" value="WH-like_DNA-bd_sf"/>
</dbReference>
<dbReference type="CDD" id="cd07377">
    <property type="entry name" value="WHTH_GntR"/>
    <property type="match status" value="1"/>
</dbReference>
<keyword evidence="1" id="KW-0805">Transcription regulation</keyword>
<protein>
    <submittedName>
        <fullName evidence="5">GntR family transcriptional regulator</fullName>
    </submittedName>
</protein>
<comment type="caution">
    <text evidence="5">The sequence shown here is derived from an EMBL/GenBank/DDBJ whole genome shotgun (WGS) entry which is preliminary data.</text>
</comment>
<dbReference type="SMART" id="SM00345">
    <property type="entry name" value="HTH_GNTR"/>
    <property type="match status" value="1"/>
</dbReference>
<proteinExistence type="predicted"/>
<keyword evidence="2" id="KW-0238">DNA-binding</keyword>
<feature type="domain" description="HTH gntR-type" evidence="4">
    <location>
        <begin position="20"/>
        <end position="87"/>
    </location>
</feature>
<dbReference type="SMART" id="SM00895">
    <property type="entry name" value="FCD"/>
    <property type="match status" value="1"/>
</dbReference>
<dbReference type="Gene3D" id="1.10.10.10">
    <property type="entry name" value="Winged helix-like DNA-binding domain superfamily/Winged helix DNA-binding domain"/>
    <property type="match status" value="1"/>
</dbReference>
<dbReference type="InterPro" id="IPR000524">
    <property type="entry name" value="Tscrpt_reg_HTH_GntR"/>
</dbReference>
<organism evidence="5 6">
    <name type="scientific">Mesorhizobium shangrilense</name>
    <dbReference type="NCBI Taxonomy" id="460060"/>
    <lineage>
        <taxon>Bacteria</taxon>
        <taxon>Pseudomonadati</taxon>
        <taxon>Pseudomonadota</taxon>
        <taxon>Alphaproteobacteria</taxon>
        <taxon>Hyphomicrobiales</taxon>
        <taxon>Phyllobacteriaceae</taxon>
        <taxon>Mesorhizobium</taxon>
    </lineage>
</organism>
<dbReference type="RefSeq" id="WP_354457880.1">
    <property type="nucleotide sequence ID" value="NZ_JBEWSZ010000001.1"/>
</dbReference>
<evidence type="ECO:0000313" key="5">
    <source>
        <dbReference type="EMBL" id="MET2825800.1"/>
    </source>
</evidence>
<dbReference type="EMBL" id="JBEWSZ010000001">
    <property type="protein sequence ID" value="MET2825800.1"/>
    <property type="molecule type" value="Genomic_DNA"/>
</dbReference>
<dbReference type="PRINTS" id="PR00035">
    <property type="entry name" value="HTHGNTR"/>
</dbReference>
<evidence type="ECO:0000256" key="3">
    <source>
        <dbReference type="ARBA" id="ARBA00023163"/>
    </source>
</evidence>
<evidence type="ECO:0000256" key="2">
    <source>
        <dbReference type="ARBA" id="ARBA00023125"/>
    </source>
</evidence>
<sequence length="230" mass="26057">MGDKMDPFGKLSPSAVNKPRTAADQVADLLRDAIVTGEIPAETILRQDDLAARFELSRMPVRDALRLLEAEGLVSIHPTRGAFVSRIDAKEAAEIYAIRALIERKALKLSFPHLTTAVLDRADAILLEIDHEQEVGHWGQLNRDFHMELYSLCGNSRLLMLIEQMHRTADRYVRLLLSNFDHRSQSQHEHRQILEACRKGDRSAALHLLKQHLEQGRRKLVKHGARETAG</sequence>
<dbReference type="PANTHER" id="PTHR43537">
    <property type="entry name" value="TRANSCRIPTIONAL REGULATOR, GNTR FAMILY"/>
    <property type="match status" value="1"/>
</dbReference>
<keyword evidence="3" id="KW-0804">Transcription</keyword>